<evidence type="ECO:0000259" key="6">
    <source>
        <dbReference type="Pfam" id="PF00534"/>
    </source>
</evidence>
<dbReference type="EMBL" id="VIGV01000001">
    <property type="protein sequence ID" value="TWS26165.1"/>
    <property type="molecule type" value="Genomic_DNA"/>
</dbReference>
<dbReference type="GO" id="GO:0009011">
    <property type="term" value="F:alpha-1,4-glucan glucosyltransferase (ADP-glucose donor) activity"/>
    <property type="evidence" value="ECO:0007669"/>
    <property type="project" value="UniProtKB-EC"/>
</dbReference>
<dbReference type="SUPFAM" id="SSF53756">
    <property type="entry name" value="UDP-Glycosyltransferase/glycogen phosphorylase"/>
    <property type="match status" value="1"/>
</dbReference>
<dbReference type="InterPro" id="IPR001296">
    <property type="entry name" value="Glyco_trans_1"/>
</dbReference>
<accession>A0A5C5RVF0</accession>
<comment type="catalytic activity">
    <reaction evidence="1">
        <text>[(1-&gt;4)-alpha-D-glucosyl](n) + ADP-alpha-D-glucose = [(1-&gt;4)-alpha-D-glucosyl](n+1) + ADP + H(+)</text>
        <dbReference type="Rhea" id="RHEA:18189"/>
        <dbReference type="Rhea" id="RHEA-COMP:9584"/>
        <dbReference type="Rhea" id="RHEA-COMP:9587"/>
        <dbReference type="ChEBI" id="CHEBI:15378"/>
        <dbReference type="ChEBI" id="CHEBI:15444"/>
        <dbReference type="ChEBI" id="CHEBI:57498"/>
        <dbReference type="ChEBI" id="CHEBI:456216"/>
        <dbReference type="EC" id="2.4.1.21"/>
    </reaction>
</comment>
<evidence type="ECO:0000256" key="1">
    <source>
        <dbReference type="ARBA" id="ARBA00001478"/>
    </source>
</evidence>
<protein>
    <recommendedName>
        <fullName evidence="2">starch synthase</fullName>
        <ecNumber evidence="2">2.4.1.21</ecNumber>
    </recommendedName>
</protein>
<reference evidence="8 9" key="1">
    <citation type="submission" date="2019-06" db="EMBL/GenBank/DDBJ databases">
        <authorList>
            <person name="Teng J.L.L."/>
            <person name="Lee H.H."/>
            <person name="Lau S.K.P."/>
            <person name="Woo P.C.Y."/>
        </authorList>
    </citation>
    <scope>NUCLEOTIDE SEQUENCE [LARGE SCALE GENOMIC DNA]</scope>
    <source>
        <strain evidence="8 9">HKU70</strain>
    </source>
</reference>
<dbReference type="PANTHER" id="PTHR45947">
    <property type="entry name" value="SULFOQUINOVOSYL TRANSFERASE SQD2"/>
    <property type="match status" value="1"/>
</dbReference>
<keyword evidence="4 8" id="KW-0808">Transferase</keyword>
<comment type="caution">
    <text evidence="8">The sequence shown here is derived from an EMBL/GenBank/DDBJ whole genome shotgun (WGS) entry which is preliminary data.</text>
</comment>
<feature type="domain" description="Glycosyl transferase family 1" evidence="6">
    <location>
        <begin position="237"/>
        <end position="390"/>
    </location>
</feature>
<dbReference type="PANTHER" id="PTHR45947:SF3">
    <property type="entry name" value="SULFOQUINOVOSYL TRANSFERASE SQD2"/>
    <property type="match status" value="1"/>
</dbReference>
<evidence type="ECO:0000313" key="8">
    <source>
        <dbReference type="EMBL" id="TWS26165.1"/>
    </source>
</evidence>
<feature type="domain" description="Starch synthase catalytic" evidence="7">
    <location>
        <begin position="2"/>
        <end position="205"/>
    </location>
</feature>
<dbReference type="RefSeq" id="WP_146430838.1">
    <property type="nucleotide sequence ID" value="NZ_VIGV01000001.1"/>
</dbReference>
<dbReference type="InterPro" id="IPR050194">
    <property type="entry name" value="Glycosyltransferase_grp1"/>
</dbReference>
<dbReference type="Pfam" id="PF08323">
    <property type="entry name" value="Glyco_transf_5"/>
    <property type="match status" value="1"/>
</dbReference>
<evidence type="ECO:0000259" key="7">
    <source>
        <dbReference type="Pfam" id="PF08323"/>
    </source>
</evidence>
<dbReference type="CDD" id="cd03801">
    <property type="entry name" value="GT4_PimA-like"/>
    <property type="match status" value="1"/>
</dbReference>
<keyword evidence="3" id="KW-0328">Glycosyltransferase</keyword>
<dbReference type="Gene3D" id="3.40.50.2000">
    <property type="entry name" value="Glycogen Phosphorylase B"/>
    <property type="match status" value="2"/>
</dbReference>
<name>A0A5C5RVF0_9ACTN</name>
<gene>
    <name evidence="8" type="ORF">FK268_02665</name>
</gene>
<evidence type="ECO:0000256" key="3">
    <source>
        <dbReference type="ARBA" id="ARBA00022676"/>
    </source>
</evidence>
<feature type="compositionally biased region" description="Basic and acidic residues" evidence="5">
    <location>
        <begin position="423"/>
        <end position="439"/>
    </location>
</feature>
<proteinExistence type="predicted"/>
<dbReference type="Proteomes" id="UP000319792">
    <property type="component" value="Unassembled WGS sequence"/>
</dbReference>
<dbReference type="AlphaFoldDB" id="A0A5C5RVF0"/>
<reference evidence="8 9" key="2">
    <citation type="submission" date="2019-08" db="EMBL/GenBank/DDBJ databases">
        <title>Tsukamurella conjunctivitidis sp. nov., Tsukamurella assacharolytica sp. nov. and Tsukamurella sputae sp. nov. isolated from patients with conjunctivitis, bacteraemia (lymphoma) and respiratory infection (sputum) in Hong Kong.</title>
        <authorList>
            <person name="Fok K.M.N."/>
            <person name="Fong J.Y.H."/>
        </authorList>
    </citation>
    <scope>NUCLEOTIDE SEQUENCE [LARGE SCALE GENOMIC DNA]</scope>
    <source>
        <strain evidence="8 9">HKU70</strain>
    </source>
</reference>
<evidence type="ECO:0000256" key="5">
    <source>
        <dbReference type="SAM" id="MobiDB-lite"/>
    </source>
</evidence>
<organism evidence="8 9">
    <name type="scientific">Tsukamurella sputi</name>
    <dbReference type="NCBI Taxonomy" id="2591848"/>
    <lineage>
        <taxon>Bacteria</taxon>
        <taxon>Bacillati</taxon>
        <taxon>Actinomycetota</taxon>
        <taxon>Actinomycetes</taxon>
        <taxon>Mycobacteriales</taxon>
        <taxon>Tsukamurellaceae</taxon>
        <taxon>Tsukamurella</taxon>
    </lineage>
</organism>
<dbReference type="EC" id="2.4.1.21" evidence="2"/>
<dbReference type="InterPro" id="IPR013534">
    <property type="entry name" value="Starch_synth_cat_dom"/>
</dbReference>
<feature type="region of interest" description="Disordered" evidence="5">
    <location>
        <begin position="420"/>
        <end position="439"/>
    </location>
</feature>
<evidence type="ECO:0000256" key="2">
    <source>
        <dbReference type="ARBA" id="ARBA00012588"/>
    </source>
</evidence>
<evidence type="ECO:0000256" key="4">
    <source>
        <dbReference type="ARBA" id="ARBA00022679"/>
    </source>
</evidence>
<sequence>MRVLLVSWEYPPVVVGGLGRHVHHLALQLRDQGHEVVVVSRQPTGTDPRSHPTSDSVVDGIRVIMAAEDPLALDFGTDMMPWVLSMGHSMLRAGLRLAGYNPTAGEDALHGAGSVGRPWVPDVVHAHDWLAAHAAVGLAEAFDAPLVATIHATEAGRHSGWVSGPVNRQVHSTEWWLANEADAVITCSRSMSDEVNRLFGPGLAQLHTISNGIDSSLWPFRDRAAAGGSGAGRRGAPRLLYVGRLEYEKGVQDLVAALARVRRTHPGTTLTVAGDGTQAAWLRDVAREHRVLRAVEFTGALDHEELVAQLHSADALVIPSRYEPFGIVALEGAATGIPVIATTAGGLADFIRNDETGLSVEPADVPALTAAIRAVLDDPAAAHRWAAAARTEVEELTWDAVAQETAQVYLAAKRRPRTPLGRRVIDERPLPERDPTNPV</sequence>
<keyword evidence="9" id="KW-1185">Reference proteome</keyword>
<dbReference type="OrthoDB" id="6286688at2"/>
<evidence type="ECO:0000313" key="9">
    <source>
        <dbReference type="Proteomes" id="UP000319792"/>
    </source>
</evidence>
<dbReference type="Pfam" id="PF00534">
    <property type="entry name" value="Glycos_transf_1"/>
    <property type="match status" value="1"/>
</dbReference>